<proteinExistence type="predicted"/>
<evidence type="ECO:0000256" key="1">
    <source>
        <dbReference type="SAM" id="Phobius"/>
    </source>
</evidence>
<protein>
    <submittedName>
        <fullName evidence="2">Holin-like toxin</fullName>
    </submittedName>
</protein>
<gene>
    <name evidence="2" type="ORF">ACFQU8_08195</name>
</gene>
<evidence type="ECO:0000313" key="3">
    <source>
        <dbReference type="Proteomes" id="UP001596620"/>
    </source>
</evidence>
<accession>A0ABW2UTI4</accession>
<name>A0ABW2UTI4_9BACI</name>
<keyword evidence="1" id="KW-1133">Transmembrane helix</keyword>
<keyword evidence="1" id="KW-0812">Transmembrane</keyword>
<sequence>MTVFQSLLLMISFGSLIVAILSFSNKK</sequence>
<reference evidence="3" key="1">
    <citation type="journal article" date="2019" name="Int. J. Syst. Evol. Microbiol.">
        <title>The Global Catalogue of Microorganisms (GCM) 10K type strain sequencing project: providing services to taxonomists for standard genome sequencing and annotation.</title>
        <authorList>
            <consortium name="The Broad Institute Genomics Platform"/>
            <consortium name="The Broad Institute Genome Sequencing Center for Infectious Disease"/>
            <person name="Wu L."/>
            <person name="Ma J."/>
        </authorList>
    </citation>
    <scope>NUCLEOTIDE SEQUENCE [LARGE SCALE GENOMIC DNA]</scope>
    <source>
        <strain evidence="3">JCM 30234</strain>
    </source>
</reference>
<dbReference type="RefSeq" id="WP_382358739.1">
    <property type="nucleotide sequence ID" value="NZ_JBHTGR010000016.1"/>
</dbReference>
<keyword evidence="1" id="KW-0472">Membrane</keyword>
<dbReference type="EMBL" id="JBHTGR010000016">
    <property type="protein sequence ID" value="MFC7747217.1"/>
    <property type="molecule type" value="Genomic_DNA"/>
</dbReference>
<evidence type="ECO:0000313" key="2">
    <source>
        <dbReference type="EMBL" id="MFC7747217.1"/>
    </source>
</evidence>
<organism evidence="2 3">
    <name type="scientific">Lentibacillus kimchii</name>
    <dbReference type="NCBI Taxonomy" id="1542911"/>
    <lineage>
        <taxon>Bacteria</taxon>
        <taxon>Bacillati</taxon>
        <taxon>Bacillota</taxon>
        <taxon>Bacilli</taxon>
        <taxon>Bacillales</taxon>
        <taxon>Bacillaceae</taxon>
        <taxon>Lentibacillus</taxon>
    </lineage>
</organism>
<dbReference type="Pfam" id="PF16935">
    <property type="entry name" value="Hol_Tox"/>
    <property type="match status" value="1"/>
</dbReference>
<keyword evidence="3" id="KW-1185">Reference proteome</keyword>
<feature type="transmembrane region" description="Helical" evidence="1">
    <location>
        <begin position="6"/>
        <end position="24"/>
    </location>
</feature>
<dbReference type="InterPro" id="IPR031616">
    <property type="entry name" value="BsrE-like"/>
</dbReference>
<comment type="caution">
    <text evidence="2">The sequence shown here is derived from an EMBL/GenBank/DDBJ whole genome shotgun (WGS) entry which is preliminary data.</text>
</comment>
<dbReference type="Proteomes" id="UP001596620">
    <property type="component" value="Unassembled WGS sequence"/>
</dbReference>